<dbReference type="EMBL" id="MGEP01000052">
    <property type="protein sequence ID" value="OGL86146.1"/>
    <property type="molecule type" value="Genomic_DNA"/>
</dbReference>
<proteinExistence type="predicted"/>
<dbReference type="AlphaFoldDB" id="A0A1F7V6H1"/>
<evidence type="ECO:0000313" key="2">
    <source>
        <dbReference type="EMBL" id="OGL86146.1"/>
    </source>
</evidence>
<reference evidence="2 3" key="1">
    <citation type="journal article" date="2016" name="Nat. Commun.">
        <title>Thousands of microbial genomes shed light on interconnected biogeochemical processes in an aquifer system.</title>
        <authorList>
            <person name="Anantharaman K."/>
            <person name="Brown C.T."/>
            <person name="Hug L.A."/>
            <person name="Sharon I."/>
            <person name="Castelle C.J."/>
            <person name="Probst A.J."/>
            <person name="Thomas B.C."/>
            <person name="Singh A."/>
            <person name="Wilkins M.J."/>
            <person name="Karaoz U."/>
            <person name="Brodie E.L."/>
            <person name="Williams K.H."/>
            <person name="Hubbard S.S."/>
            <person name="Banfield J.F."/>
        </authorList>
    </citation>
    <scope>NUCLEOTIDE SEQUENCE [LARGE SCALE GENOMIC DNA]</scope>
</reference>
<keyword evidence="1" id="KW-0175">Coiled coil</keyword>
<accession>A0A1F7V6H1</accession>
<dbReference type="Proteomes" id="UP000178723">
    <property type="component" value="Unassembled WGS sequence"/>
</dbReference>
<name>A0A1F7V6H1_9BACT</name>
<evidence type="ECO:0000256" key="1">
    <source>
        <dbReference type="SAM" id="Coils"/>
    </source>
</evidence>
<sequence>MARAKLKIIKKVFLLGSVLIHGGFFGSKSKFTKKQENAKIKYMEGGKYSLEKAEEEANALRKKVDLGVAENYDEAEKQFEAERHSQYSEEELKKNQIRSLEEILPGIKLDGLPTLQQARENLDQQHRLGKKFYGSLSTDYASLPYTTLLSERDAHRHAEELSRLRNQVIVDLGAGDFAYGLGIAEMVGARAYIGVEKFNFQGLEHAIGNRFLRSGDKLPSDLKRIPVAIVPEDALGFLKRLPDKSVSVMSFGGSGIGLEFGNKRHDYQENEIGKEIVRVLHPEGAFITGATDDDSLSVSGILFKNEKLLRGTVKQFLPETEMGRIGKLLERAIFLISNNFDTGIAQLERAGYFESDEAKREFIEKYKEVWKKYMNMDPKAKEVIDEMKLGIRKKIAELTAKNSESKSE</sequence>
<comment type="caution">
    <text evidence="2">The sequence shown here is derived from an EMBL/GenBank/DDBJ whole genome shotgun (WGS) entry which is preliminary data.</text>
</comment>
<protein>
    <submittedName>
        <fullName evidence="2">Uncharacterized protein</fullName>
    </submittedName>
</protein>
<organism evidence="2 3">
    <name type="scientific">Candidatus Uhrbacteria bacterium RIFCSPLOWO2_02_FULL_48_12</name>
    <dbReference type="NCBI Taxonomy" id="1802407"/>
    <lineage>
        <taxon>Bacteria</taxon>
        <taxon>Candidatus Uhriibacteriota</taxon>
    </lineage>
</organism>
<evidence type="ECO:0000313" key="3">
    <source>
        <dbReference type="Proteomes" id="UP000178723"/>
    </source>
</evidence>
<feature type="coiled-coil region" evidence="1">
    <location>
        <begin position="43"/>
        <end position="70"/>
    </location>
</feature>
<gene>
    <name evidence="2" type="ORF">A3I40_01800</name>
</gene>